<name>A0A177JR55_SPHYA</name>
<gene>
    <name evidence="1" type="ORF">AX777_18460</name>
</gene>
<dbReference type="AlphaFoldDB" id="A0A177JR55"/>
<evidence type="ECO:0000313" key="1">
    <source>
        <dbReference type="EMBL" id="OAH43799.1"/>
    </source>
</evidence>
<sequence length="69" mass="8111">MDNPQSQIFRFRKWLEIRQKFFLAHGKGEQRLRTKCTVVRSYSLQFFAAGDTVRVSRRKLSADSFANGK</sequence>
<evidence type="ECO:0000313" key="2">
    <source>
        <dbReference type="Proteomes" id="UP000077262"/>
    </source>
</evidence>
<protein>
    <submittedName>
        <fullName evidence="1">Uncharacterized protein</fullName>
    </submittedName>
</protein>
<dbReference type="EMBL" id="LSTR01000033">
    <property type="protein sequence ID" value="OAH43799.1"/>
    <property type="molecule type" value="Genomic_DNA"/>
</dbReference>
<accession>A0A177JR55</accession>
<proteinExistence type="predicted"/>
<organism evidence="1 2">
    <name type="scientific">Sphingobium yanoikuyae</name>
    <name type="common">Sphingomonas yanoikuyae</name>
    <dbReference type="NCBI Taxonomy" id="13690"/>
    <lineage>
        <taxon>Bacteria</taxon>
        <taxon>Pseudomonadati</taxon>
        <taxon>Pseudomonadota</taxon>
        <taxon>Alphaproteobacteria</taxon>
        <taxon>Sphingomonadales</taxon>
        <taxon>Sphingomonadaceae</taxon>
        <taxon>Sphingobium</taxon>
    </lineage>
</organism>
<reference evidence="1 2" key="1">
    <citation type="submission" date="2016-02" db="EMBL/GenBank/DDBJ databases">
        <authorList>
            <person name="Wen L."/>
            <person name="He K."/>
            <person name="Yang H."/>
        </authorList>
    </citation>
    <scope>NUCLEOTIDE SEQUENCE [LARGE SCALE GENOMIC DNA]</scope>
    <source>
        <strain evidence="1 2">CD09_2</strain>
    </source>
</reference>
<dbReference type="Proteomes" id="UP000077262">
    <property type="component" value="Unassembled WGS sequence"/>
</dbReference>
<comment type="caution">
    <text evidence="1">The sequence shown here is derived from an EMBL/GenBank/DDBJ whole genome shotgun (WGS) entry which is preliminary data.</text>
</comment>